<dbReference type="CDD" id="cd06326">
    <property type="entry name" value="PBP1_ABC_ligand_binding-like"/>
    <property type="match status" value="1"/>
</dbReference>
<feature type="chain" id="PRO_5013131795" evidence="3">
    <location>
        <begin position="22"/>
        <end position="370"/>
    </location>
</feature>
<dbReference type="InterPro" id="IPR028082">
    <property type="entry name" value="Peripla_BP_I"/>
</dbReference>
<dbReference type="PANTHER" id="PTHR47235:SF1">
    <property type="entry name" value="BLR6548 PROTEIN"/>
    <property type="match status" value="1"/>
</dbReference>
<accession>A0A1K2HI67</accession>
<dbReference type="Gene3D" id="3.40.50.2300">
    <property type="match status" value="2"/>
</dbReference>
<proteinExistence type="inferred from homology"/>
<dbReference type="RefSeq" id="WP_072428479.1">
    <property type="nucleotide sequence ID" value="NZ_FPKR01000007.1"/>
</dbReference>
<dbReference type="AlphaFoldDB" id="A0A1K2HI67"/>
<dbReference type="EMBL" id="FPKR01000007">
    <property type="protein sequence ID" value="SFZ76454.1"/>
    <property type="molecule type" value="Genomic_DNA"/>
</dbReference>
<dbReference type="STRING" id="1121279.SAMN02745887_01965"/>
<evidence type="ECO:0000313" key="6">
    <source>
        <dbReference type="Proteomes" id="UP000186513"/>
    </source>
</evidence>
<name>A0A1K2HI67_9NEIS</name>
<protein>
    <submittedName>
        <fullName evidence="5">Amino acid/amide ABC transporter substrate-binding protein, HAAT family</fullName>
    </submittedName>
</protein>
<dbReference type="PANTHER" id="PTHR47235">
    <property type="entry name" value="BLR6548 PROTEIN"/>
    <property type="match status" value="1"/>
</dbReference>
<keyword evidence="2 3" id="KW-0732">Signal</keyword>
<evidence type="ECO:0000259" key="4">
    <source>
        <dbReference type="Pfam" id="PF13458"/>
    </source>
</evidence>
<comment type="similarity">
    <text evidence="1">Belongs to the leucine-binding protein family.</text>
</comment>
<dbReference type="Proteomes" id="UP000186513">
    <property type="component" value="Unassembled WGS sequence"/>
</dbReference>
<dbReference type="OrthoDB" id="9777352at2"/>
<keyword evidence="6" id="KW-1185">Reference proteome</keyword>
<gene>
    <name evidence="5" type="ORF">SAMN02745887_01965</name>
</gene>
<evidence type="ECO:0000256" key="1">
    <source>
        <dbReference type="ARBA" id="ARBA00010062"/>
    </source>
</evidence>
<evidence type="ECO:0000313" key="5">
    <source>
        <dbReference type="EMBL" id="SFZ76454.1"/>
    </source>
</evidence>
<dbReference type="InterPro" id="IPR028081">
    <property type="entry name" value="Leu-bd"/>
</dbReference>
<evidence type="ECO:0000256" key="2">
    <source>
        <dbReference type="ARBA" id="ARBA00022729"/>
    </source>
</evidence>
<dbReference type="SUPFAM" id="SSF53822">
    <property type="entry name" value="Periplasmic binding protein-like I"/>
    <property type="match status" value="1"/>
</dbReference>
<reference evidence="5 6" key="1">
    <citation type="submission" date="2016-11" db="EMBL/GenBank/DDBJ databases">
        <authorList>
            <person name="Jaros S."/>
            <person name="Januszkiewicz K."/>
            <person name="Wedrychowicz H."/>
        </authorList>
    </citation>
    <scope>NUCLEOTIDE SEQUENCE [LARGE SCALE GENOMIC DNA]</scope>
    <source>
        <strain evidence="5 6">DSM 18899</strain>
    </source>
</reference>
<feature type="domain" description="Leucine-binding protein" evidence="4">
    <location>
        <begin position="25"/>
        <end position="366"/>
    </location>
</feature>
<dbReference type="Pfam" id="PF13458">
    <property type="entry name" value="Peripla_BP_6"/>
    <property type="match status" value="1"/>
</dbReference>
<evidence type="ECO:0000256" key="3">
    <source>
        <dbReference type="SAM" id="SignalP"/>
    </source>
</evidence>
<organism evidence="5 6">
    <name type="scientific">Chitinimonas taiwanensis DSM 18899</name>
    <dbReference type="NCBI Taxonomy" id="1121279"/>
    <lineage>
        <taxon>Bacteria</taxon>
        <taxon>Pseudomonadati</taxon>
        <taxon>Pseudomonadota</taxon>
        <taxon>Betaproteobacteria</taxon>
        <taxon>Neisseriales</taxon>
        <taxon>Chitinibacteraceae</taxon>
        <taxon>Chitinimonas</taxon>
    </lineage>
</organism>
<feature type="signal peptide" evidence="3">
    <location>
        <begin position="1"/>
        <end position="21"/>
    </location>
</feature>
<sequence length="370" mass="38595">MRTASWLASLGLAAATLLTLAAGAPIPIVQVLDLSGPNGDTGKDFLTGAQVYFDKLNSRGGLRGRPLKLIVADDAGKPANTVALSRKLVTEHKPVAMFAYFGAENVRAVLADASLRREGLPMVAPLVGVELANADPVFYLRASLADEMARIARFAAGSGFKRIALVVGDDAQGSAAAQAIATGLRSNQLVLSGTAVLNSEASNVEQAAATLLRTQPQAVLLAAPTIASAAFVQAYQRQQPGTAFYAVAGINPQTLREFLGGEAARWVAVSALVPSPYNPTTPLAREFVATLKQYRDEPPSHSSLEGFAAAKLLVSALEQAGDISPGGLRAALEKLRTDLGGLPLRLDGDNRRASRYGDMAVISADGKLVN</sequence>